<organism evidence="2 3">
    <name type="scientific">Punica granatum</name>
    <name type="common">Pomegranate</name>
    <dbReference type="NCBI Taxonomy" id="22663"/>
    <lineage>
        <taxon>Eukaryota</taxon>
        <taxon>Viridiplantae</taxon>
        <taxon>Streptophyta</taxon>
        <taxon>Embryophyta</taxon>
        <taxon>Tracheophyta</taxon>
        <taxon>Spermatophyta</taxon>
        <taxon>Magnoliopsida</taxon>
        <taxon>eudicotyledons</taxon>
        <taxon>Gunneridae</taxon>
        <taxon>Pentapetalae</taxon>
        <taxon>rosids</taxon>
        <taxon>malvids</taxon>
        <taxon>Myrtales</taxon>
        <taxon>Lythraceae</taxon>
        <taxon>Punica</taxon>
    </lineage>
</organism>
<protein>
    <submittedName>
        <fullName evidence="2">Uncharacterized protein</fullName>
    </submittedName>
</protein>
<dbReference type="EMBL" id="PGOL01000210">
    <property type="protein sequence ID" value="PKI74366.1"/>
    <property type="molecule type" value="Genomic_DNA"/>
</dbReference>
<feature type="compositionally biased region" description="Basic residues" evidence="1">
    <location>
        <begin position="123"/>
        <end position="134"/>
    </location>
</feature>
<feature type="compositionally biased region" description="Basic and acidic residues" evidence="1">
    <location>
        <begin position="113"/>
        <end position="122"/>
    </location>
</feature>
<gene>
    <name evidence="2" type="ORF">CRG98_005246</name>
</gene>
<keyword evidence="3" id="KW-1185">Reference proteome</keyword>
<sequence length="134" mass="14739">MREREKGADGHGGLDCGRYTPIEVGDDLYRLRRLQAAAIESPPIVIERTPNFEAFPDWTGLEMTKLTADPDWGGSGIKKRPNFRVLLIRASGDLIAAATFPIGVTGDDTVRHRPRLGCDGRDRGHRGRKNSSLG</sequence>
<evidence type="ECO:0000313" key="2">
    <source>
        <dbReference type="EMBL" id="PKI74366.1"/>
    </source>
</evidence>
<evidence type="ECO:0000256" key="1">
    <source>
        <dbReference type="SAM" id="MobiDB-lite"/>
    </source>
</evidence>
<evidence type="ECO:0000313" key="3">
    <source>
        <dbReference type="Proteomes" id="UP000233551"/>
    </source>
</evidence>
<feature type="region of interest" description="Disordered" evidence="1">
    <location>
        <begin position="113"/>
        <end position="134"/>
    </location>
</feature>
<dbReference type="Proteomes" id="UP000233551">
    <property type="component" value="Unassembled WGS sequence"/>
</dbReference>
<name>A0A2I0L2I0_PUNGR</name>
<dbReference type="AlphaFoldDB" id="A0A2I0L2I0"/>
<reference evidence="2 3" key="1">
    <citation type="submission" date="2017-11" db="EMBL/GenBank/DDBJ databases">
        <title>De-novo sequencing of pomegranate (Punica granatum L.) genome.</title>
        <authorList>
            <person name="Akparov Z."/>
            <person name="Amiraslanov A."/>
            <person name="Hajiyeva S."/>
            <person name="Abbasov M."/>
            <person name="Kaur K."/>
            <person name="Hamwieh A."/>
            <person name="Solovyev V."/>
            <person name="Salamov A."/>
            <person name="Braich B."/>
            <person name="Kosarev P."/>
            <person name="Mahmoud A."/>
            <person name="Hajiyev E."/>
            <person name="Babayeva S."/>
            <person name="Izzatullayeva V."/>
            <person name="Mammadov A."/>
            <person name="Mammadov A."/>
            <person name="Sharifova S."/>
            <person name="Ojaghi J."/>
            <person name="Eynullazada K."/>
            <person name="Bayramov B."/>
            <person name="Abdulazimova A."/>
            <person name="Shahmuradov I."/>
        </authorList>
    </citation>
    <scope>NUCLEOTIDE SEQUENCE [LARGE SCALE GENOMIC DNA]</scope>
    <source>
        <strain evidence="3">cv. AG2017</strain>
        <tissue evidence="2">Leaf</tissue>
    </source>
</reference>
<proteinExistence type="predicted"/>
<comment type="caution">
    <text evidence="2">The sequence shown here is derived from an EMBL/GenBank/DDBJ whole genome shotgun (WGS) entry which is preliminary data.</text>
</comment>
<accession>A0A2I0L2I0</accession>